<dbReference type="RefSeq" id="WP_146750738.1">
    <property type="nucleotide sequence ID" value="NZ_UAQE01000008.1"/>
</dbReference>
<dbReference type="AlphaFoldDB" id="A0A2X1AJ67"/>
<protein>
    <submittedName>
        <fullName evidence="1">Uncharacterized protein</fullName>
    </submittedName>
</protein>
<evidence type="ECO:0000313" key="2">
    <source>
        <dbReference type="Proteomes" id="UP000251431"/>
    </source>
</evidence>
<organism evidence="1 2">
    <name type="scientific">Lysinibacillus capsici</name>
    <dbReference type="NCBI Taxonomy" id="2115968"/>
    <lineage>
        <taxon>Bacteria</taxon>
        <taxon>Bacillati</taxon>
        <taxon>Bacillota</taxon>
        <taxon>Bacilli</taxon>
        <taxon>Bacillales</taxon>
        <taxon>Bacillaceae</taxon>
        <taxon>Lysinibacillus</taxon>
    </lineage>
</organism>
<dbReference type="Proteomes" id="UP000251431">
    <property type="component" value="Unassembled WGS sequence"/>
</dbReference>
<dbReference type="EMBL" id="UAQE01000008">
    <property type="protein sequence ID" value="SPU40662.1"/>
    <property type="molecule type" value="Genomic_DNA"/>
</dbReference>
<accession>A0A2X1AJ67</accession>
<gene>
    <name evidence="1" type="ORF">NCTC7582_05206</name>
</gene>
<evidence type="ECO:0000313" key="1">
    <source>
        <dbReference type="EMBL" id="SPU40662.1"/>
    </source>
</evidence>
<reference evidence="1 2" key="1">
    <citation type="submission" date="2018-06" db="EMBL/GenBank/DDBJ databases">
        <authorList>
            <consortium name="Pathogen Informatics"/>
            <person name="Doyle S."/>
        </authorList>
    </citation>
    <scope>NUCLEOTIDE SEQUENCE [LARGE SCALE GENOMIC DNA]</scope>
    <source>
        <strain evidence="1 2">NCTC7582</strain>
    </source>
</reference>
<sequence length="243" mass="27706">MAREVSSYGFSSVKYIGETSSSDLEQDLRAWATVFKETVETVTSTQELLILDEYQLLSQQGMGLSKELITAYKGALLVVTQLKNQLPTQSIFSDHYLINLSGNIFSDEFDFKLQYFKKVELEVNEGDTFLEIDAFVPENTKLALTVNSILNIMERQFAEYKIISYEALQAIDIVKKKMVTKDNNVNFIIEQFELLFSLPEYQGENGSKVIKALVDFAKLVVKGYEKGVYNTPSFFREEVEALE</sequence>
<name>A0A2X1AJ67_9BACI</name>
<proteinExistence type="predicted"/>